<name>A0A2D1GAD4_9CAUD</name>
<accession>A0A2D1GAD4</accession>
<reference evidence="2" key="1">
    <citation type="submission" date="2017-09" db="EMBL/GenBank/DDBJ databases">
        <authorList>
            <person name="Ehlers B."/>
            <person name="Leendertz F.H."/>
        </authorList>
    </citation>
    <scope>NUCLEOTIDE SEQUENCE [LARGE SCALE GENOMIC DNA]</scope>
</reference>
<dbReference type="Proteomes" id="UP000231264">
    <property type="component" value="Segment"/>
</dbReference>
<evidence type="ECO:0000313" key="1">
    <source>
        <dbReference type="EMBL" id="ATN88690.1"/>
    </source>
</evidence>
<sequence>MPEQPIESTEVLASDDVYRAALVALRMWREVGRGRENWREYRDIAVEWLRLAADRLEAVQ</sequence>
<protein>
    <submittedName>
        <fullName evidence="1">Uncharacterized protein</fullName>
    </submittedName>
</protein>
<organism evidence="1 2">
    <name type="scientific">Mycobacterium phage Demsculpinboyz</name>
    <dbReference type="NCBI Taxonomy" id="2041528"/>
    <lineage>
        <taxon>Viruses</taxon>
        <taxon>Duplodnaviria</taxon>
        <taxon>Heunggongvirae</taxon>
        <taxon>Uroviricota</taxon>
        <taxon>Caudoviricetes</taxon>
        <taxon>Gracegardnervirinae</taxon>
        <taxon>Avanivirus</taxon>
        <taxon>Avanivirus demsculpinboyz</taxon>
    </lineage>
</organism>
<keyword evidence="2" id="KW-1185">Reference proteome</keyword>
<gene>
    <name evidence="1" type="ORF">SEA_DEMSCULPINBOYZ_95</name>
</gene>
<evidence type="ECO:0000313" key="2">
    <source>
        <dbReference type="Proteomes" id="UP000231264"/>
    </source>
</evidence>
<dbReference type="EMBL" id="MF919502">
    <property type="protein sequence ID" value="ATN88690.1"/>
    <property type="molecule type" value="Genomic_DNA"/>
</dbReference>
<proteinExistence type="predicted"/>